<keyword evidence="2" id="KW-1185">Reference proteome</keyword>
<dbReference type="GO" id="GO:0004519">
    <property type="term" value="F:endonuclease activity"/>
    <property type="evidence" value="ECO:0007669"/>
    <property type="project" value="InterPro"/>
</dbReference>
<sequence length="99" mass="12180">MRVISRSRLLEFVNRHRSAAEALDVWYRLAKKARWQNLSEVRETFRSADVVGNFTVFNIKGNQYRLIVDIDYMRQRIFIKYVLTHKEYDKDDWKRDPYY</sequence>
<comment type="caution">
    <text evidence="1">The sequence shown here is derived from an EMBL/GenBank/DDBJ whole genome shotgun (WGS) entry which is preliminary data.</text>
</comment>
<dbReference type="Proteomes" id="UP000248857">
    <property type="component" value="Unassembled WGS sequence"/>
</dbReference>
<dbReference type="GO" id="GO:0110001">
    <property type="term" value="C:toxin-antitoxin complex"/>
    <property type="evidence" value="ECO:0007669"/>
    <property type="project" value="InterPro"/>
</dbReference>
<dbReference type="RefSeq" id="WP_110984129.1">
    <property type="nucleotide sequence ID" value="NZ_CAWNWM010000001.1"/>
</dbReference>
<organism evidence="1 2">
    <name type="scientific">Acaryochloris thomasi RCC1774</name>
    <dbReference type="NCBI Taxonomy" id="1764569"/>
    <lineage>
        <taxon>Bacteria</taxon>
        <taxon>Bacillati</taxon>
        <taxon>Cyanobacteriota</taxon>
        <taxon>Cyanophyceae</taxon>
        <taxon>Acaryochloridales</taxon>
        <taxon>Acaryochloridaceae</taxon>
        <taxon>Acaryochloris</taxon>
        <taxon>Acaryochloris thomasi</taxon>
    </lineage>
</organism>
<dbReference type="EMBL" id="PQWO01000001">
    <property type="protein sequence ID" value="PZD75474.1"/>
    <property type="molecule type" value="Genomic_DNA"/>
</dbReference>
<dbReference type="AlphaFoldDB" id="A0A2W1K243"/>
<name>A0A2W1K243_9CYAN</name>
<protein>
    <recommendedName>
        <fullName evidence="3">mRNA interferase HigB</fullName>
    </recommendedName>
</protein>
<evidence type="ECO:0000313" key="2">
    <source>
        <dbReference type="Proteomes" id="UP000248857"/>
    </source>
</evidence>
<dbReference type="InterPro" id="IPR018669">
    <property type="entry name" value="Toxin_HigB"/>
</dbReference>
<reference evidence="1 2" key="1">
    <citation type="journal article" date="2018" name="Sci. Rep.">
        <title>A novel species of the marine cyanobacterium Acaryochloris with a unique pigment content and lifestyle.</title>
        <authorList>
            <person name="Partensky F."/>
            <person name="Six C."/>
            <person name="Ratin M."/>
            <person name="Garczarek L."/>
            <person name="Vaulot D."/>
            <person name="Probert I."/>
            <person name="Calteau A."/>
            <person name="Gourvil P."/>
            <person name="Marie D."/>
            <person name="Grebert T."/>
            <person name="Bouchier C."/>
            <person name="Le Panse S."/>
            <person name="Gachenot M."/>
            <person name="Rodriguez F."/>
            <person name="Garrido J.L."/>
        </authorList>
    </citation>
    <scope>NUCLEOTIDE SEQUENCE [LARGE SCALE GENOMIC DNA]</scope>
    <source>
        <strain evidence="1 2">RCC1774</strain>
    </source>
</reference>
<dbReference type="GO" id="GO:0003723">
    <property type="term" value="F:RNA binding"/>
    <property type="evidence" value="ECO:0007669"/>
    <property type="project" value="InterPro"/>
</dbReference>
<dbReference type="Pfam" id="PF09907">
    <property type="entry name" value="HigB_toxin"/>
    <property type="match status" value="1"/>
</dbReference>
<proteinExistence type="predicted"/>
<evidence type="ECO:0008006" key="3">
    <source>
        <dbReference type="Google" id="ProtNLM"/>
    </source>
</evidence>
<accession>A0A2W1K243</accession>
<gene>
    <name evidence="1" type="ORF">C1752_00139</name>
</gene>
<evidence type="ECO:0000313" key="1">
    <source>
        <dbReference type="EMBL" id="PZD75474.1"/>
    </source>
</evidence>
<dbReference type="OrthoDB" id="9799912at2"/>